<protein>
    <recommendedName>
        <fullName evidence="4">DUF3040 family protein</fullName>
    </recommendedName>
</protein>
<accession>A0A8J3KBW6</accession>
<comment type="caution">
    <text evidence="2">The sequence shown here is derived from an EMBL/GenBank/DDBJ whole genome shotgun (WGS) entry which is preliminary data.</text>
</comment>
<evidence type="ECO:0008006" key="4">
    <source>
        <dbReference type="Google" id="ProtNLM"/>
    </source>
</evidence>
<name>A0A8J3KBW6_9ACTN</name>
<dbReference type="AlphaFoldDB" id="A0A8J3KBW6"/>
<evidence type="ECO:0000313" key="2">
    <source>
        <dbReference type="EMBL" id="GIF93918.1"/>
    </source>
</evidence>
<proteinExistence type="predicted"/>
<reference evidence="2 3" key="1">
    <citation type="submission" date="2021-01" db="EMBL/GenBank/DDBJ databases">
        <title>Whole genome shotgun sequence of Catellatospora chokoriensis NBRC 107358.</title>
        <authorList>
            <person name="Komaki H."/>
            <person name="Tamura T."/>
        </authorList>
    </citation>
    <scope>NUCLEOTIDE SEQUENCE [LARGE SCALE GENOMIC DNA]</scope>
    <source>
        <strain evidence="2 3">NBRC 107358</strain>
    </source>
</reference>
<evidence type="ECO:0000256" key="1">
    <source>
        <dbReference type="SAM" id="Phobius"/>
    </source>
</evidence>
<keyword evidence="1" id="KW-0812">Transmembrane</keyword>
<keyword evidence="3" id="KW-1185">Reference proteome</keyword>
<keyword evidence="1" id="KW-0472">Membrane</keyword>
<sequence>MLGRGWAQEEVGAVSLRPEEQALLAGLAEQTRAGDPAFVMGLSTGVVCPPVEYRRRTAARLGFALAGAAAVLAIALLLVGWLGGGLVALFAATGAGVAARRCALQPGVTRHGRRGPRDVPA</sequence>
<dbReference type="EMBL" id="BONG01000076">
    <property type="protein sequence ID" value="GIF93918.1"/>
    <property type="molecule type" value="Genomic_DNA"/>
</dbReference>
<organism evidence="2 3">
    <name type="scientific">Catellatospora chokoriensis</name>
    <dbReference type="NCBI Taxonomy" id="310353"/>
    <lineage>
        <taxon>Bacteria</taxon>
        <taxon>Bacillati</taxon>
        <taxon>Actinomycetota</taxon>
        <taxon>Actinomycetes</taxon>
        <taxon>Micromonosporales</taxon>
        <taxon>Micromonosporaceae</taxon>
        <taxon>Catellatospora</taxon>
    </lineage>
</organism>
<dbReference type="Proteomes" id="UP000619293">
    <property type="component" value="Unassembled WGS sequence"/>
</dbReference>
<feature type="transmembrane region" description="Helical" evidence="1">
    <location>
        <begin position="61"/>
        <end position="81"/>
    </location>
</feature>
<gene>
    <name evidence="2" type="ORF">Cch02nite_73620</name>
</gene>
<keyword evidence="1" id="KW-1133">Transmembrane helix</keyword>
<evidence type="ECO:0000313" key="3">
    <source>
        <dbReference type="Proteomes" id="UP000619293"/>
    </source>
</evidence>